<evidence type="ECO:0000313" key="3">
    <source>
        <dbReference type="Proteomes" id="UP000824120"/>
    </source>
</evidence>
<sequence>MMNMNNHGTKVIIDENEIDKISNLPMDILDKIFKDIEFFKEISGNIGLTKDGFSGLINNILFRHVGSIVDLGHWLLCITSKCVKELTLKNHKHNCYTLPFGIFDCPTLTYLDVTNFIVKPPSSKTLFPNLLELTLKSIKVHPTKANYVLNTPITYILNINCLQWCSFAHHICS</sequence>
<keyword evidence="3" id="KW-1185">Reference proteome</keyword>
<dbReference type="Pfam" id="PF24758">
    <property type="entry name" value="LRR_At5g56370"/>
    <property type="match status" value="1"/>
</dbReference>
<accession>A0A9J5ZSR5</accession>
<comment type="caution">
    <text evidence="2">The sequence shown here is derived from an EMBL/GenBank/DDBJ whole genome shotgun (WGS) entry which is preliminary data.</text>
</comment>
<dbReference type="EMBL" id="JACXVP010000003">
    <property type="protein sequence ID" value="KAG5615060.1"/>
    <property type="molecule type" value="Genomic_DNA"/>
</dbReference>
<dbReference type="OrthoDB" id="1304843at2759"/>
<evidence type="ECO:0000259" key="1">
    <source>
        <dbReference type="Pfam" id="PF24758"/>
    </source>
</evidence>
<evidence type="ECO:0000313" key="2">
    <source>
        <dbReference type="EMBL" id="KAG5615060.1"/>
    </source>
</evidence>
<dbReference type="Proteomes" id="UP000824120">
    <property type="component" value="Chromosome 3"/>
</dbReference>
<dbReference type="AlphaFoldDB" id="A0A9J5ZSR5"/>
<dbReference type="InterPro" id="IPR055411">
    <property type="entry name" value="LRR_FXL15/At3g58940/PEG3-like"/>
</dbReference>
<name>A0A9J5ZSR5_SOLCO</name>
<feature type="domain" description="F-box/LRR-repeat protein 15/At3g58940/PEG3-like LRR" evidence="1">
    <location>
        <begin position="72"/>
        <end position="149"/>
    </location>
</feature>
<gene>
    <name evidence="2" type="ORF">H5410_014884</name>
</gene>
<protein>
    <recommendedName>
        <fullName evidence="1">F-box/LRR-repeat protein 15/At3g58940/PEG3-like LRR domain-containing protein</fullName>
    </recommendedName>
</protein>
<organism evidence="2 3">
    <name type="scientific">Solanum commersonii</name>
    <name type="common">Commerson's wild potato</name>
    <name type="synonym">Commerson's nightshade</name>
    <dbReference type="NCBI Taxonomy" id="4109"/>
    <lineage>
        <taxon>Eukaryota</taxon>
        <taxon>Viridiplantae</taxon>
        <taxon>Streptophyta</taxon>
        <taxon>Embryophyta</taxon>
        <taxon>Tracheophyta</taxon>
        <taxon>Spermatophyta</taxon>
        <taxon>Magnoliopsida</taxon>
        <taxon>eudicotyledons</taxon>
        <taxon>Gunneridae</taxon>
        <taxon>Pentapetalae</taxon>
        <taxon>asterids</taxon>
        <taxon>lamiids</taxon>
        <taxon>Solanales</taxon>
        <taxon>Solanaceae</taxon>
        <taxon>Solanoideae</taxon>
        <taxon>Solaneae</taxon>
        <taxon>Solanum</taxon>
    </lineage>
</organism>
<proteinExistence type="predicted"/>
<reference evidence="2 3" key="1">
    <citation type="submission" date="2020-09" db="EMBL/GenBank/DDBJ databases">
        <title>De no assembly of potato wild relative species, Solanum commersonii.</title>
        <authorList>
            <person name="Cho K."/>
        </authorList>
    </citation>
    <scope>NUCLEOTIDE SEQUENCE [LARGE SCALE GENOMIC DNA]</scope>
    <source>
        <strain evidence="2">LZ3.2</strain>
        <tissue evidence="2">Leaf</tissue>
    </source>
</reference>